<keyword evidence="1 4" id="KW-0479">Metal-binding</keyword>
<organism evidence="7 8">
    <name type="scientific">Platanthera guangdongensis</name>
    <dbReference type="NCBI Taxonomy" id="2320717"/>
    <lineage>
        <taxon>Eukaryota</taxon>
        <taxon>Viridiplantae</taxon>
        <taxon>Streptophyta</taxon>
        <taxon>Embryophyta</taxon>
        <taxon>Tracheophyta</taxon>
        <taxon>Spermatophyta</taxon>
        <taxon>Magnoliopsida</taxon>
        <taxon>Liliopsida</taxon>
        <taxon>Asparagales</taxon>
        <taxon>Orchidaceae</taxon>
        <taxon>Orchidoideae</taxon>
        <taxon>Orchideae</taxon>
        <taxon>Orchidinae</taxon>
        <taxon>Platanthera</taxon>
    </lineage>
</organism>
<evidence type="ECO:0000259" key="6">
    <source>
        <dbReference type="PROSITE" id="PS50103"/>
    </source>
</evidence>
<feature type="compositionally biased region" description="Polar residues" evidence="5">
    <location>
        <begin position="515"/>
        <end position="534"/>
    </location>
</feature>
<evidence type="ECO:0000256" key="5">
    <source>
        <dbReference type="SAM" id="MobiDB-lite"/>
    </source>
</evidence>
<dbReference type="InterPro" id="IPR036855">
    <property type="entry name" value="Znf_CCCH_sf"/>
</dbReference>
<feature type="compositionally biased region" description="Basic and acidic residues" evidence="5">
    <location>
        <begin position="328"/>
        <end position="351"/>
    </location>
</feature>
<proteinExistence type="predicted"/>
<feature type="compositionally biased region" description="Basic and acidic residues" evidence="5">
    <location>
        <begin position="405"/>
        <end position="435"/>
    </location>
</feature>
<evidence type="ECO:0000256" key="2">
    <source>
        <dbReference type="ARBA" id="ARBA00022771"/>
    </source>
</evidence>
<evidence type="ECO:0000313" key="7">
    <source>
        <dbReference type="EMBL" id="KAK8961142.1"/>
    </source>
</evidence>
<gene>
    <name evidence="7" type="ORF">KSP40_PGU015242</name>
</gene>
<dbReference type="SMART" id="SM00356">
    <property type="entry name" value="ZnF_C3H1"/>
    <property type="match status" value="3"/>
</dbReference>
<dbReference type="InterPro" id="IPR000571">
    <property type="entry name" value="Znf_CCCH"/>
</dbReference>
<evidence type="ECO:0000256" key="3">
    <source>
        <dbReference type="ARBA" id="ARBA00022833"/>
    </source>
</evidence>
<comment type="caution">
    <text evidence="7">The sequence shown here is derived from an EMBL/GenBank/DDBJ whole genome shotgun (WGS) entry which is preliminary data.</text>
</comment>
<feature type="domain" description="C3H1-type" evidence="6">
    <location>
        <begin position="51"/>
        <end position="77"/>
    </location>
</feature>
<evidence type="ECO:0000313" key="8">
    <source>
        <dbReference type="Proteomes" id="UP001412067"/>
    </source>
</evidence>
<reference evidence="7 8" key="1">
    <citation type="journal article" date="2022" name="Nat. Plants">
        <title>Genomes of leafy and leafless Platanthera orchids illuminate the evolution of mycoheterotrophy.</title>
        <authorList>
            <person name="Li M.H."/>
            <person name="Liu K.W."/>
            <person name="Li Z."/>
            <person name="Lu H.C."/>
            <person name="Ye Q.L."/>
            <person name="Zhang D."/>
            <person name="Wang J.Y."/>
            <person name="Li Y.F."/>
            <person name="Zhong Z.M."/>
            <person name="Liu X."/>
            <person name="Yu X."/>
            <person name="Liu D.K."/>
            <person name="Tu X.D."/>
            <person name="Liu B."/>
            <person name="Hao Y."/>
            <person name="Liao X.Y."/>
            <person name="Jiang Y.T."/>
            <person name="Sun W.H."/>
            <person name="Chen J."/>
            <person name="Chen Y.Q."/>
            <person name="Ai Y."/>
            <person name="Zhai J.W."/>
            <person name="Wu S.S."/>
            <person name="Zhou Z."/>
            <person name="Hsiao Y.Y."/>
            <person name="Wu W.L."/>
            <person name="Chen Y.Y."/>
            <person name="Lin Y.F."/>
            <person name="Hsu J.L."/>
            <person name="Li C.Y."/>
            <person name="Wang Z.W."/>
            <person name="Zhao X."/>
            <person name="Zhong W.Y."/>
            <person name="Ma X.K."/>
            <person name="Ma L."/>
            <person name="Huang J."/>
            <person name="Chen G.Z."/>
            <person name="Huang M.Z."/>
            <person name="Huang L."/>
            <person name="Peng D.H."/>
            <person name="Luo Y.B."/>
            <person name="Zou S.Q."/>
            <person name="Chen S.P."/>
            <person name="Lan S."/>
            <person name="Tsai W.C."/>
            <person name="Van de Peer Y."/>
            <person name="Liu Z.J."/>
        </authorList>
    </citation>
    <scope>NUCLEOTIDE SEQUENCE [LARGE SCALE GENOMIC DNA]</scope>
    <source>
        <strain evidence="7">Lor288</strain>
    </source>
</reference>
<evidence type="ECO:0000256" key="1">
    <source>
        <dbReference type="ARBA" id="ARBA00022723"/>
    </source>
</evidence>
<evidence type="ECO:0000256" key="4">
    <source>
        <dbReference type="PROSITE-ProRule" id="PRU00723"/>
    </source>
</evidence>
<dbReference type="SUPFAM" id="SSF90229">
    <property type="entry name" value="CCCH zinc finger"/>
    <property type="match status" value="1"/>
</dbReference>
<dbReference type="Pfam" id="PF14608">
    <property type="entry name" value="zf-CCCH_2"/>
    <property type="match status" value="1"/>
</dbReference>
<dbReference type="InterPro" id="IPR041686">
    <property type="entry name" value="Znf-CCCH_3"/>
</dbReference>
<feature type="zinc finger region" description="C3H1-type" evidence="4">
    <location>
        <begin position="112"/>
        <end position="139"/>
    </location>
</feature>
<name>A0ABR2MAF5_9ASPA</name>
<dbReference type="PANTHER" id="PTHR15725">
    <property type="entry name" value="ZN-FINGER, C-X8-C-X5-C-X3-H TYPE-CONTAINING"/>
    <property type="match status" value="1"/>
</dbReference>
<accession>A0ABR2MAF5</accession>
<dbReference type="PANTHER" id="PTHR15725:SF14">
    <property type="entry name" value="ZINC FINGER CCCH DOMAIN-CONTAINING PROTEIN 11A"/>
    <property type="match status" value="1"/>
</dbReference>
<feature type="domain" description="C3H1-type" evidence="6">
    <location>
        <begin position="20"/>
        <end position="49"/>
    </location>
</feature>
<dbReference type="Proteomes" id="UP001412067">
    <property type="component" value="Unassembled WGS sequence"/>
</dbReference>
<feature type="zinc finger region" description="C3H1-type" evidence="4">
    <location>
        <begin position="51"/>
        <end position="77"/>
    </location>
</feature>
<feature type="domain" description="C3H1-type" evidence="6">
    <location>
        <begin position="112"/>
        <end position="139"/>
    </location>
</feature>
<sequence>MESSAVRGDPHPLTGKEEAIKRNTDCVYFLASPLTCKKGSECEYRHSEGARVNPRDCKFWFSGNCLNPKCLFRHPPLDGLTGNHAATPGPTMAASQAATSTHLPNSSAYNLNRNSVPCYYFQMGACLKGDKCPFMHFPQPVANPVARQIVKVSPPVSTQLEAPKKEAWRIKEYIINQQSSAPIPSVKGPPPPSSSKVNISLENSINHSTHKNIGLPLPARNGLPLSQSTGVLLNACAGAGFSQPRHVQPEKHHANDMEAGEIFEEPSGTFYTGQKKRHPIDKWVEVEEVFRESSPGFDVLVDDVIDEADYLHEKDGLRSKLIQGGSHSNHDSGSRSDRDRWHRAVDGDRHRISSVSERISDKPVLPVRRSAAHTHGSPDGMEETDLRHRLMKQRRLNGSLSATVSDREPDPYGRREPRMRERYSRNNSSRDRRQENNIGSRLRGRITLPKAASPEFPPDFHEGGRRRQRNRVSPARPSGLQGRLGERLTRKSLQSNEDSPINFAGPRSLAELKGCSNNNRSISSPQHNGTSFGNTAGAGDSEFRVSFDGPKPLSALRKRSRETEPDDDTISGDGKPLGEIEVGSEDTKAVVEEDGVHNSSEIDQIALEVRDDFADRRELGCNYETADGGDYKTEDDDENTDLMNIDLDDEEDEDDFAKKIGLIFS</sequence>
<keyword evidence="2 4" id="KW-0863">Zinc-finger</keyword>
<protein>
    <submittedName>
        <fullName evidence="7">Zinc finger CCCH domain-containing protein 19</fullName>
    </submittedName>
</protein>
<keyword evidence="3 4" id="KW-0862">Zinc</keyword>
<dbReference type="EMBL" id="JBBWWR010000010">
    <property type="protein sequence ID" value="KAK8961142.1"/>
    <property type="molecule type" value="Genomic_DNA"/>
</dbReference>
<dbReference type="Pfam" id="PF15663">
    <property type="entry name" value="zf-CCCH_3"/>
    <property type="match status" value="1"/>
</dbReference>
<dbReference type="PROSITE" id="PS50103">
    <property type="entry name" value="ZF_C3H1"/>
    <property type="match status" value="3"/>
</dbReference>
<feature type="region of interest" description="Disordered" evidence="5">
    <location>
        <begin position="321"/>
        <end position="580"/>
    </location>
</feature>
<feature type="zinc finger region" description="C3H1-type" evidence="4">
    <location>
        <begin position="20"/>
        <end position="49"/>
    </location>
</feature>
<dbReference type="Gene3D" id="4.10.1000.10">
    <property type="entry name" value="Zinc finger, CCCH-type"/>
    <property type="match status" value="2"/>
</dbReference>
<keyword evidence="8" id="KW-1185">Reference proteome</keyword>